<organism evidence="4 5">
    <name type="scientific">Anaerovirgula multivorans</name>
    <dbReference type="NCBI Taxonomy" id="312168"/>
    <lineage>
        <taxon>Bacteria</taxon>
        <taxon>Bacillati</taxon>
        <taxon>Bacillota</taxon>
        <taxon>Clostridia</taxon>
        <taxon>Peptostreptococcales</taxon>
        <taxon>Natronincolaceae</taxon>
        <taxon>Anaerovirgula</taxon>
    </lineage>
</organism>
<keyword evidence="3" id="KW-0411">Iron-sulfur</keyword>
<evidence type="ECO:0000256" key="3">
    <source>
        <dbReference type="ARBA" id="ARBA00023014"/>
    </source>
</evidence>
<dbReference type="NCBIfam" id="NF041612">
    <property type="entry name" value="fdxn_Clost"/>
    <property type="match status" value="1"/>
</dbReference>
<sequence>MHKPKYHIFVCSSSRINGEQKGFCFQKGAVEIVNNFIEEIQERELDGEVMVTNTGCFGICSKGPIVVVYPEGVWYGSVTPEDVEEIMDSHIEEGKMVSRLAL</sequence>
<dbReference type="InterPro" id="IPR036249">
    <property type="entry name" value="Thioredoxin-like_sf"/>
</dbReference>
<evidence type="ECO:0000256" key="1">
    <source>
        <dbReference type="ARBA" id="ARBA00022723"/>
    </source>
</evidence>
<dbReference type="InterPro" id="IPR048109">
    <property type="entry name" value="Fdxn_Clost-type"/>
</dbReference>
<dbReference type="PANTHER" id="PTHR43578">
    <property type="entry name" value="NADH-QUINONE OXIDOREDUCTASE SUBUNIT F"/>
    <property type="match status" value="1"/>
</dbReference>
<proteinExistence type="predicted"/>
<evidence type="ECO:0000256" key="2">
    <source>
        <dbReference type="ARBA" id="ARBA00023004"/>
    </source>
</evidence>
<gene>
    <name evidence="4" type="ORF">SAMN05446037_1004266</name>
</gene>
<dbReference type="RefSeq" id="WP_089282031.1">
    <property type="nucleotide sequence ID" value="NZ_FZOJ01000004.1"/>
</dbReference>
<dbReference type="OrthoDB" id="9800692at2"/>
<dbReference type="GO" id="GO:0046872">
    <property type="term" value="F:metal ion binding"/>
    <property type="evidence" value="ECO:0007669"/>
    <property type="project" value="UniProtKB-KW"/>
</dbReference>
<dbReference type="PANTHER" id="PTHR43578:SF3">
    <property type="entry name" value="NADH-QUINONE OXIDOREDUCTASE SUBUNIT F"/>
    <property type="match status" value="1"/>
</dbReference>
<reference evidence="5" key="1">
    <citation type="submission" date="2017-06" db="EMBL/GenBank/DDBJ databases">
        <authorList>
            <person name="Varghese N."/>
            <person name="Submissions S."/>
        </authorList>
    </citation>
    <scope>NUCLEOTIDE SEQUENCE [LARGE SCALE GENOMIC DNA]</scope>
    <source>
        <strain evidence="5">SCA</strain>
    </source>
</reference>
<name>A0A239C3G5_9FIRM</name>
<dbReference type="Pfam" id="PF01257">
    <property type="entry name" value="2Fe-2S_thioredx"/>
    <property type="match status" value="1"/>
</dbReference>
<dbReference type="AlphaFoldDB" id="A0A239C3G5"/>
<keyword evidence="5" id="KW-1185">Reference proteome</keyword>
<evidence type="ECO:0000313" key="4">
    <source>
        <dbReference type="EMBL" id="SNS14171.1"/>
    </source>
</evidence>
<dbReference type="EMBL" id="FZOJ01000004">
    <property type="protein sequence ID" value="SNS14171.1"/>
    <property type="molecule type" value="Genomic_DNA"/>
</dbReference>
<dbReference type="SUPFAM" id="SSF52833">
    <property type="entry name" value="Thioredoxin-like"/>
    <property type="match status" value="1"/>
</dbReference>
<keyword evidence="1" id="KW-0479">Metal-binding</keyword>
<dbReference type="Proteomes" id="UP000198304">
    <property type="component" value="Unassembled WGS sequence"/>
</dbReference>
<protein>
    <submittedName>
        <fullName evidence="4">(2Fe-2S) ferredoxin</fullName>
    </submittedName>
</protein>
<dbReference type="GO" id="GO:0051536">
    <property type="term" value="F:iron-sulfur cluster binding"/>
    <property type="evidence" value="ECO:0007669"/>
    <property type="project" value="UniProtKB-KW"/>
</dbReference>
<dbReference type="CDD" id="cd02980">
    <property type="entry name" value="TRX_Fd_family"/>
    <property type="match status" value="1"/>
</dbReference>
<accession>A0A239C3G5</accession>
<evidence type="ECO:0000313" key="5">
    <source>
        <dbReference type="Proteomes" id="UP000198304"/>
    </source>
</evidence>
<keyword evidence="2" id="KW-0408">Iron</keyword>
<dbReference type="Gene3D" id="3.40.30.10">
    <property type="entry name" value="Glutaredoxin"/>
    <property type="match status" value="1"/>
</dbReference>